<evidence type="ECO:0000313" key="2">
    <source>
        <dbReference type="Proteomes" id="UP000050525"/>
    </source>
</evidence>
<comment type="caution">
    <text evidence="1">The sequence shown here is derived from an EMBL/GenBank/DDBJ whole genome shotgun (WGS) entry which is preliminary data.</text>
</comment>
<protein>
    <submittedName>
        <fullName evidence="1">Uncharacterized protein</fullName>
    </submittedName>
</protein>
<organism evidence="1 2">
    <name type="scientific">Alligator mississippiensis</name>
    <name type="common">American alligator</name>
    <dbReference type="NCBI Taxonomy" id="8496"/>
    <lineage>
        <taxon>Eukaryota</taxon>
        <taxon>Metazoa</taxon>
        <taxon>Chordata</taxon>
        <taxon>Craniata</taxon>
        <taxon>Vertebrata</taxon>
        <taxon>Euteleostomi</taxon>
        <taxon>Archelosauria</taxon>
        <taxon>Archosauria</taxon>
        <taxon>Crocodylia</taxon>
        <taxon>Alligatoridae</taxon>
        <taxon>Alligatorinae</taxon>
        <taxon>Alligator</taxon>
    </lineage>
</organism>
<dbReference type="EMBL" id="AKHW03004889">
    <property type="protein sequence ID" value="KYO28553.1"/>
    <property type="molecule type" value="Genomic_DNA"/>
</dbReference>
<proteinExistence type="predicted"/>
<keyword evidence="2" id="KW-1185">Reference proteome</keyword>
<sequence>MPFAYFGKQDKKQNLELKSPSHHYAEHTAHNLMYLSKLDQLKVCSAGWKTDMEGLYILLLDLLNSADRLD</sequence>
<reference evidence="1 2" key="1">
    <citation type="journal article" date="2012" name="Genome Biol.">
        <title>Sequencing three crocodilian genomes to illuminate the evolution of archosaurs and amniotes.</title>
        <authorList>
            <person name="St John J.A."/>
            <person name="Braun E.L."/>
            <person name="Isberg S.R."/>
            <person name="Miles L.G."/>
            <person name="Chong A.Y."/>
            <person name="Gongora J."/>
            <person name="Dalzell P."/>
            <person name="Moran C."/>
            <person name="Bed'hom B."/>
            <person name="Abzhanov A."/>
            <person name="Burgess S.C."/>
            <person name="Cooksey A.M."/>
            <person name="Castoe T.A."/>
            <person name="Crawford N.G."/>
            <person name="Densmore L.D."/>
            <person name="Drew J.C."/>
            <person name="Edwards S.V."/>
            <person name="Faircloth B.C."/>
            <person name="Fujita M.K."/>
            <person name="Greenwold M.J."/>
            <person name="Hoffmann F.G."/>
            <person name="Howard J.M."/>
            <person name="Iguchi T."/>
            <person name="Janes D.E."/>
            <person name="Khan S.Y."/>
            <person name="Kohno S."/>
            <person name="de Koning A.J."/>
            <person name="Lance S.L."/>
            <person name="McCarthy F.M."/>
            <person name="McCormack J.E."/>
            <person name="Merchant M.E."/>
            <person name="Peterson D.G."/>
            <person name="Pollock D.D."/>
            <person name="Pourmand N."/>
            <person name="Raney B.J."/>
            <person name="Roessler K.A."/>
            <person name="Sanford J.R."/>
            <person name="Sawyer R.H."/>
            <person name="Schmidt C.J."/>
            <person name="Triplett E.W."/>
            <person name="Tuberville T.D."/>
            <person name="Venegas-Anaya M."/>
            <person name="Howard J.T."/>
            <person name="Jarvis E.D."/>
            <person name="Guillette L.J.Jr."/>
            <person name="Glenn T.C."/>
            <person name="Green R.E."/>
            <person name="Ray D.A."/>
        </authorList>
    </citation>
    <scope>NUCLEOTIDE SEQUENCE [LARGE SCALE GENOMIC DNA]</scope>
    <source>
        <strain evidence="1">KSC_2009_1</strain>
    </source>
</reference>
<evidence type="ECO:0000313" key="1">
    <source>
        <dbReference type="EMBL" id="KYO28553.1"/>
    </source>
</evidence>
<dbReference type="Proteomes" id="UP000050525">
    <property type="component" value="Unassembled WGS sequence"/>
</dbReference>
<accession>A0A151MVH1</accession>
<gene>
    <name evidence="1" type="ORF">Y1Q_0005350</name>
</gene>
<name>A0A151MVH1_ALLMI</name>
<dbReference type="AlphaFoldDB" id="A0A151MVH1"/>